<keyword evidence="4 5" id="KW-0274">FAD</keyword>
<keyword evidence="3 5" id="KW-0285">Flavoprotein</keyword>
<dbReference type="PANTHER" id="PTHR43884:SF12">
    <property type="entry name" value="ISOVALERYL-COA DEHYDROGENASE, MITOCHONDRIAL-RELATED"/>
    <property type="match status" value="1"/>
</dbReference>
<evidence type="ECO:0000256" key="3">
    <source>
        <dbReference type="ARBA" id="ARBA00022630"/>
    </source>
</evidence>
<protein>
    <submittedName>
        <fullName evidence="9">Acyl-CoA dehydrogenase</fullName>
    </submittedName>
</protein>
<comment type="similarity">
    <text evidence="2 5">Belongs to the acyl-CoA dehydrogenase family.</text>
</comment>
<dbReference type="Pfam" id="PF02770">
    <property type="entry name" value="Acyl-CoA_dh_M"/>
    <property type="match status" value="1"/>
</dbReference>
<evidence type="ECO:0000259" key="8">
    <source>
        <dbReference type="Pfam" id="PF02771"/>
    </source>
</evidence>
<dbReference type="PANTHER" id="PTHR43884">
    <property type="entry name" value="ACYL-COA DEHYDROGENASE"/>
    <property type="match status" value="1"/>
</dbReference>
<dbReference type="InterPro" id="IPR036250">
    <property type="entry name" value="AcylCo_DH-like_C"/>
</dbReference>
<gene>
    <name evidence="9" type="ORF">SAMN06265360_1301</name>
</gene>
<sequence length="423" mass="45483">MIEWSETDELIRESIREFIDKEIRPRTDELESGQLPPYDIIRKLFASFGVGEIAREGFDQLIEHEKRKADTGSGAGGSAAGSGGGSGFTLAGQETMALIAISELAGVSLGILASAGVSLGLAAGTIMSKGTLEQKQRWVPELLTFDKVGAWAITEPEAGSDAFGGMTTTVRRDGDDYILTGHKTFITNGPYADTIVVYAKLDTGDGTPIRDRKVLAFVLDAGMDGLERSTPFKKMGLGSSPTGELSFDHVRLGRDRLLGETEGTAKDESADSGRESARANFTAERIGVAALSLGIINECHRLCVDYAASRTLWGQEIGRLQLIQAKLAEMEIARLNVQNMVFRTVEKLRAGTQPSLAEASAMKLYSSRAATEVAMEAVQLFGGNGYMTEYRVEQLARDAKGLMIYAGSNEVQTTHIAKGLLGR</sequence>
<dbReference type="Gene3D" id="1.20.140.10">
    <property type="entry name" value="Butyryl-CoA Dehydrogenase, subunit A, domain 3"/>
    <property type="match status" value="1"/>
</dbReference>
<dbReference type="GO" id="GO:0050660">
    <property type="term" value="F:flavin adenine dinucleotide binding"/>
    <property type="evidence" value="ECO:0007669"/>
    <property type="project" value="InterPro"/>
</dbReference>
<dbReference type="InterPro" id="IPR009075">
    <property type="entry name" value="AcylCo_DH/oxidase_C"/>
</dbReference>
<organism evidence="9 10">
    <name type="scientific">Haloechinothrix alba</name>
    <dbReference type="NCBI Taxonomy" id="664784"/>
    <lineage>
        <taxon>Bacteria</taxon>
        <taxon>Bacillati</taxon>
        <taxon>Actinomycetota</taxon>
        <taxon>Actinomycetes</taxon>
        <taxon>Pseudonocardiales</taxon>
        <taxon>Pseudonocardiaceae</taxon>
        <taxon>Haloechinothrix</taxon>
    </lineage>
</organism>
<dbReference type="InterPro" id="IPR037069">
    <property type="entry name" value="AcylCoA_DH/ox_N_sf"/>
</dbReference>
<dbReference type="EMBL" id="FZNW01000030">
    <property type="protein sequence ID" value="SNR90069.1"/>
    <property type="molecule type" value="Genomic_DNA"/>
</dbReference>
<dbReference type="Gene3D" id="2.40.110.10">
    <property type="entry name" value="Butyryl-CoA Dehydrogenase, subunit A, domain 2"/>
    <property type="match status" value="1"/>
</dbReference>
<dbReference type="AlphaFoldDB" id="A0A239A3J8"/>
<dbReference type="Pfam" id="PF02771">
    <property type="entry name" value="Acyl-CoA_dh_N"/>
    <property type="match status" value="1"/>
</dbReference>
<evidence type="ECO:0000256" key="4">
    <source>
        <dbReference type="ARBA" id="ARBA00022827"/>
    </source>
</evidence>
<dbReference type="InterPro" id="IPR013786">
    <property type="entry name" value="AcylCoA_DH/ox_N"/>
</dbReference>
<keyword evidence="5" id="KW-0560">Oxidoreductase</keyword>
<dbReference type="InterPro" id="IPR009100">
    <property type="entry name" value="AcylCoA_DH/oxidase_NM_dom_sf"/>
</dbReference>
<reference evidence="9 10" key="1">
    <citation type="submission" date="2017-06" db="EMBL/GenBank/DDBJ databases">
        <authorList>
            <person name="Kim H.J."/>
            <person name="Triplett B.A."/>
        </authorList>
    </citation>
    <scope>NUCLEOTIDE SEQUENCE [LARGE SCALE GENOMIC DNA]</scope>
    <source>
        <strain evidence="9 10">DSM 45207</strain>
    </source>
</reference>
<dbReference type="OrthoDB" id="8876745at2"/>
<keyword evidence="10" id="KW-1185">Reference proteome</keyword>
<dbReference type="InterPro" id="IPR006091">
    <property type="entry name" value="Acyl-CoA_Oxase/DH_mid-dom"/>
</dbReference>
<dbReference type="Proteomes" id="UP000198348">
    <property type="component" value="Unassembled WGS sequence"/>
</dbReference>
<dbReference type="RefSeq" id="WP_089303290.1">
    <property type="nucleotide sequence ID" value="NZ_FZNW01000030.1"/>
</dbReference>
<feature type="domain" description="Acyl-CoA dehydrogenase/oxidase N-terminal" evidence="8">
    <location>
        <begin position="93"/>
        <end position="144"/>
    </location>
</feature>
<comment type="cofactor">
    <cofactor evidence="1 5">
        <name>FAD</name>
        <dbReference type="ChEBI" id="CHEBI:57692"/>
    </cofactor>
</comment>
<dbReference type="SUPFAM" id="SSF47203">
    <property type="entry name" value="Acyl-CoA dehydrogenase C-terminal domain-like"/>
    <property type="match status" value="1"/>
</dbReference>
<dbReference type="InterPro" id="IPR006089">
    <property type="entry name" value="Acyl-CoA_DH_CS"/>
</dbReference>
<dbReference type="InterPro" id="IPR046373">
    <property type="entry name" value="Acyl-CoA_Oxase/DH_mid-dom_sf"/>
</dbReference>
<evidence type="ECO:0000313" key="10">
    <source>
        <dbReference type="Proteomes" id="UP000198348"/>
    </source>
</evidence>
<evidence type="ECO:0000256" key="1">
    <source>
        <dbReference type="ARBA" id="ARBA00001974"/>
    </source>
</evidence>
<dbReference type="SUPFAM" id="SSF56645">
    <property type="entry name" value="Acyl-CoA dehydrogenase NM domain-like"/>
    <property type="match status" value="1"/>
</dbReference>
<dbReference type="Pfam" id="PF00441">
    <property type="entry name" value="Acyl-CoA_dh_1"/>
    <property type="match status" value="1"/>
</dbReference>
<proteinExistence type="inferred from homology"/>
<feature type="domain" description="Acyl-CoA dehydrogenase/oxidase C-terminal" evidence="6">
    <location>
        <begin position="272"/>
        <end position="421"/>
    </location>
</feature>
<evidence type="ECO:0000259" key="6">
    <source>
        <dbReference type="Pfam" id="PF00441"/>
    </source>
</evidence>
<dbReference type="PROSITE" id="PS00072">
    <property type="entry name" value="ACYL_COA_DH_1"/>
    <property type="match status" value="1"/>
</dbReference>
<evidence type="ECO:0000256" key="2">
    <source>
        <dbReference type="ARBA" id="ARBA00009347"/>
    </source>
</evidence>
<accession>A0A239A3J8</accession>
<name>A0A239A3J8_9PSEU</name>
<evidence type="ECO:0000259" key="7">
    <source>
        <dbReference type="Pfam" id="PF02770"/>
    </source>
</evidence>
<evidence type="ECO:0000256" key="5">
    <source>
        <dbReference type="RuleBase" id="RU362125"/>
    </source>
</evidence>
<evidence type="ECO:0000313" key="9">
    <source>
        <dbReference type="EMBL" id="SNR90069.1"/>
    </source>
</evidence>
<dbReference type="Gene3D" id="1.10.540.10">
    <property type="entry name" value="Acyl-CoA dehydrogenase/oxidase, N-terminal domain"/>
    <property type="match status" value="1"/>
</dbReference>
<feature type="domain" description="Acyl-CoA oxidase/dehydrogenase middle" evidence="7">
    <location>
        <begin position="150"/>
        <end position="250"/>
    </location>
</feature>
<dbReference type="GO" id="GO:0003995">
    <property type="term" value="F:acyl-CoA dehydrogenase activity"/>
    <property type="evidence" value="ECO:0007669"/>
    <property type="project" value="InterPro"/>
</dbReference>